<dbReference type="GO" id="GO:0008270">
    <property type="term" value="F:zinc ion binding"/>
    <property type="evidence" value="ECO:0007669"/>
    <property type="project" value="UniProtKB-KW"/>
</dbReference>
<evidence type="ECO:0000256" key="1">
    <source>
        <dbReference type="PROSITE-ProRule" id="PRU00047"/>
    </source>
</evidence>
<keyword evidence="1" id="KW-0479">Metal-binding</keyword>
<dbReference type="SUPFAM" id="SSF57756">
    <property type="entry name" value="Retrovirus zinc finger-like domains"/>
    <property type="match status" value="1"/>
</dbReference>
<evidence type="ECO:0000313" key="4">
    <source>
        <dbReference type="EMBL" id="PIK38053.1"/>
    </source>
</evidence>
<feature type="compositionally biased region" description="Polar residues" evidence="2">
    <location>
        <begin position="303"/>
        <end position="313"/>
    </location>
</feature>
<keyword evidence="5" id="KW-1185">Reference proteome</keyword>
<accession>A0A2G8JQP9</accession>
<evidence type="ECO:0000256" key="2">
    <source>
        <dbReference type="SAM" id="MobiDB-lite"/>
    </source>
</evidence>
<dbReference type="InterPro" id="IPR001878">
    <property type="entry name" value="Znf_CCHC"/>
</dbReference>
<dbReference type="EMBL" id="MRZV01001413">
    <property type="protein sequence ID" value="PIK38053.1"/>
    <property type="molecule type" value="Genomic_DNA"/>
</dbReference>
<dbReference type="InterPro" id="IPR036875">
    <property type="entry name" value="Znf_CCHC_sf"/>
</dbReference>
<dbReference type="AlphaFoldDB" id="A0A2G8JQP9"/>
<dbReference type="GO" id="GO:0003676">
    <property type="term" value="F:nucleic acid binding"/>
    <property type="evidence" value="ECO:0007669"/>
    <property type="project" value="InterPro"/>
</dbReference>
<dbReference type="OrthoDB" id="6147003at2759"/>
<keyword evidence="1" id="KW-0863">Zinc-finger</keyword>
<reference evidence="4 5" key="1">
    <citation type="journal article" date="2017" name="PLoS Biol.">
        <title>The sea cucumber genome provides insights into morphological evolution and visceral regeneration.</title>
        <authorList>
            <person name="Zhang X."/>
            <person name="Sun L."/>
            <person name="Yuan J."/>
            <person name="Sun Y."/>
            <person name="Gao Y."/>
            <person name="Zhang L."/>
            <person name="Li S."/>
            <person name="Dai H."/>
            <person name="Hamel J.F."/>
            <person name="Liu C."/>
            <person name="Yu Y."/>
            <person name="Liu S."/>
            <person name="Lin W."/>
            <person name="Guo K."/>
            <person name="Jin S."/>
            <person name="Xu P."/>
            <person name="Storey K.B."/>
            <person name="Huan P."/>
            <person name="Zhang T."/>
            <person name="Zhou Y."/>
            <person name="Zhang J."/>
            <person name="Lin C."/>
            <person name="Li X."/>
            <person name="Xing L."/>
            <person name="Huo D."/>
            <person name="Sun M."/>
            <person name="Wang L."/>
            <person name="Mercier A."/>
            <person name="Li F."/>
            <person name="Yang H."/>
            <person name="Xiang J."/>
        </authorList>
    </citation>
    <scope>NUCLEOTIDE SEQUENCE [LARGE SCALE GENOMIC DNA]</scope>
    <source>
        <strain evidence="4">Shaxun</strain>
        <tissue evidence="4">Muscle</tissue>
    </source>
</reference>
<dbReference type="PANTHER" id="PTHR47331:SF5">
    <property type="entry name" value="RIBONUCLEASE H"/>
    <property type="match status" value="1"/>
</dbReference>
<feature type="region of interest" description="Disordered" evidence="2">
    <location>
        <begin position="1"/>
        <end position="30"/>
    </location>
</feature>
<dbReference type="Pfam" id="PF03564">
    <property type="entry name" value="DUF1759"/>
    <property type="match status" value="1"/>
</dbReference>
<dbReference type="STRING" id="307972.A0A2G8JQP9"/>
<feature type="region of interest" description="Disordered" evidence="2">
    <location>
        <begin position="289"/>
        <end position="313"/>
    </location>
</feature>
<organism evidence="4 5">
    <name type="scientific">Stichopus japonicus</name>
    <name type="common">Sea cucumber</name>
    <dbReference type="NCBI Taxonomy" id="307972"/>
    <lineage>
        <taxon>Eukaryota</taxon>
        <taxon>Metazoa</taxon>
        <taxon>Echinodermata</taxon>
        <taxon>Eleutherozoa</taxon>
        <taxon>Echinozoa</taxon>
        <taxon>Holothuroidea</taxon>
        <taxon>Aspidochirotacea</taxon>
        <taxon>Aspidochirotida</taxon>
        <taxon>Stichopodidae</taxon>
        <taxon>Apostichopus</taxon>
    </lineage>
</organism>
<dbReference type="PANTHER" id="PTHR47331">
    <property type="entry name" value="PHD-TYPE DOMAIN-CONTAINING PROTEIN"/>
    <property type="match status" value="1"/>
</dbReference>
<dbReference type="SMART" id="SM00343">
    <property type="entry name" value="ZnF_C2HC"/>
    <property type="match status" value="2"/>
</dbReference>
<proteinExistence type="predicted"/>
<evidence type="ECO:0000259" key="3">
    <source>
        <dbReference type="PROSITE" id="PS50158"/>
    </source>
</evidence>
<dbReference type="InterPro" id="IPR005312">
    <property type="entry name" value="DUF1759"/>
</dbReference>
<sequence>MSTPEVPEDRVPKATPSESSMKSQGDKTGHLLQILLQSQQQMQQLFESQQRSQEHMQQIIQMQQQPNQQNQSQTMQLLQEIKDQRTLDQERLFDTLQNPTSSSPQGATGGQSVRSPIMTKLPKIQFPTFAGEILKWPNCLESFEINVDSQPQLSNKQKLHYLLQLLTGPAYDKIKGLGLEGKYVDAVAILKEQYGEKMYQKRALWNSLHSMKQVRENMGNLEKFVDETNALTVALKRQGVPELTDKLPRSLTTEMNKMRFLQNKHKNEQSMQEYLDFLKNVHLLTITTGNTSKTRESKEESSDPIQHPTNKLPTANFAQDASQVYRRPCLFCGKGNHWSDECRKVTDTIQRREMVQKEGRCFKCLNKGHLFKNCKRKKPCFDCKDVNHNSAMLQERT</sequence>
<dbReference type="PROSITE" id="PS50158">
    <property type="entry name" value="ZF_CCHC"/>
    <property type="match status" value="1"/>
</dbReference>
<dbReference type="Gene3D" id="4.10.60.10">
    <property type="entry name" value="Zinc finger, CCHC-type"/>
    <property type="match status" value="1"/>
</dbReference>
<feature type="domain" description="CCHC-type" evidence="3">
    <location>
        <begin position="360"/>
        <end position="376"/>
    </location>
</feature>
<gene>
    <name evidence="4" type="ORF">BSL78_25121</name>
</gene>
<name>A0A2G8JQP9_STIJA</name>
<comment type="caution">
    <text evidence="4">The sequence shown here is derived from an EMBL/GenBank/DDBJ whole genome shotgun (WGS) entry which is preliminary data.</text>
</comment>
<protein>
    <recommendedName>
        <fullName evidence="3">CCHC-type domain-containing protein</fullName>
    </recommendedName>
</protein>
<keyword evidence="1" id="KW-0862">Zinc</keyword>
<dbReference type="Proteomes" id="UP000230750">
    <property type="component" value="Unassembled WGS sequence"/>
</dbReference>
<evidence type="ECO:0000313" key="5">
    <source>
        <dbReference type="Proteomes" id="UP000230750"/>
    </source>
</evidence>